<sequence length="523" mass="54252">MNSLRMRFLSTFDRSFGWMVAVLVLAAILGFGGTAWWSRPALVAAATALTLMLLVRNLVEGRVTILKSPLGLLGLAALALGVLQVLPLPAGLAGRLSPTARAVYARGALPDLARADDPGATLAEAATIRSPASLDRAATVRRLALAAACLGVFWCASHAVDRLQRLYLIWGAVIAGFLLNTTFALVQISTRTDGLYGYCIPGAGAPWWAPDSNDLLDAPAVAALRELPAATAPGSAPSAQLEVVRPFTFGSLPGGVGGFLALGALALPLILALVIHLCSPRGSRESWADRMAGTGRGSLAILLTLLSIPGAFLVGMAAGPWFCVPAALGLAMVGLPALFTPGARVVGLGLSSTLLVALASGVAAQARWDDMTGARPPLEAPDWRGSREVWRDASHIFREFPVVGVGLGAFGAVQPYFKDRDLASNTAMSSLLQWSTEAGLVGLAILGVGALWCLARIPGSLKRLGSMDRFLAHGLIGAALALSLLAAVHWTVELTAVAVSASALGGTWNRWLAGGTDLFVERG</sequence>
<feature type="transmembrane region" description="Helical" evidence="1">
    <location>
        <begin position="42"/>
        <end position="59"/>
    </location>
</feature>
<dbReference type="EMBL" id="JARRAG010000002">
    <property type="protein sequence ID" value="MDG3007589.1"/>
    <property type="molecule type" value="Genomic_DNA"/>
</dbReference>
<keyword evidence="3" id="KW-1185">Reference proteome</keyword>
<accession>A0ABT6FJB5</accession>
<dbReference type="RefSeq" id="WP_277863864.1">
    <property type="nucleotide sequence ID" value="NZ_JARRAG010000002.1"/>
</dbReference>
<keyword evidence="1" id="KW-0812">Transmembrane</keyword>
<protein>
    <submittedName>
        <fullName evidence="2">O-antigen ligase family protein</fullName>
    </submittedName>
</protein>
<feature type="transmembrane region" description="Helical" evidence="1">
    <location>
        <begin position="167"/>
        <end position="188"/>
    </location>
</feature>
<keyword evidence="1" id="KW-0472">Membrane</keyword>
<feature type="transmembrane region" description="Helical" evidence="1">
    <location>
        <begin position="299"/>
        <end position="322"/>
    </location>
</feature>
<organism evidence="2 3">
    <name type="scientific">Paludisphaera mucosa</name>
    <dbReference type="NCBI Taxonomy" id="3030827"/>
    <lineage>
        <taxon>Bacteria</taxon>
        <taxon>Pseudomonadati</taxon>
        <taxon>Planctomycetota</taxon>
        <taxon>Planctomycetia</taxon>
        <taxon>Isosphaerales</taxon>
        <taxon>Isosphaeraceae</taxon>
        <taxon>Paludisphaera</taxon>
    </lineage>
</organism>
<evidence type="ECO:0000313" key="2">
    <source>
        <dbReference type="EMBL" id="MDG3007589.1"/>
    </source>
</evidence>
<name>A0ABT6FJB5_9BACT</name>
<gene>
    <name evidence="2" type="ORF">PZE19_27820</name>
</gene>
<keyword evidence="2" id="KW-0436">Ligase</keyword>
<feature type="transmembrane region" description="Helical" evidence="1">
    <location>
        <begin position="143"/>
        <end position="160"/>
    </location>
</feature>
<dbReference type="Proteomes" id="UP001216907">
    <property type="component" value="Unassembled WGS sequence"/>
</dbReference>
<feature type="transmembrane region" description="Helical" evidence="1">
    <location>
        <begin position="342"/>
        <end position="364"/>
    </location>
</feature>
<evidence type="ECO:0000256" key="1">
    <source>
        <dbReference type="SAM" id="Phobius"/>
    </source>
</evidence>
<feature type="transmembrane region" description="Helical" evidence="1">
    <location>
        <begin position="71"/>
        <end position="90"/>
    </location>
</feature>
<feature type="transmembrane region" description="Helical" evidence="1">
    <location>
        <begin position="396"/>
        <end position="417"/>
    </location>
</feature>
<feature type="transmembrane region" description="Helical" evidence="1">
    <location>
        <begin position="470"/>
        <end position="492"/>
    </location>
</feature>
<evidence type="ECO:0000313" key="3">
    <source>
        <dbReference type="Proteomes" id="UP001216907"/>
    </source>
</evidence>
<dbReference type="GO" id="GO:0016874">
    <property type="term" value="F:ligase activity"/>
    <property type="evidence" value="ECO:0007669"/>
    <property type="project" value="UniProtKB-KW"/>
</dbReference>
<proteinExistence type="predicted"/>
<comment type="caution">
    <text evidence="2">The sequence shown here is derived from an EMBL/GenBank/DDBJ whole genome shotgun (WGS) entry which is preliminary data.</text>
</comment>
<feature type="transmembrane region" description="Helical" evidence="1">
    <location>
        <begin position="256"/>
        <end position="278"/>
    </location>
</feature>
<keyword evidence="1" id="KW-1133">Transmembrane helix</keyword>
<reference evidence="2 3" key="1">
    <citation type="submission" date="2023-03" db="EMBL/GenBank/DDBJ databases">
        <title>Paludisphaera mucosa sp. nov. a novel planctomycete from northern fen.</title>
        <authorList>
            <person name="Ivanova A."/>
        </authorList>
    </citation>
    <scope>NUCLEOTIDE SEQUENCE [LARGE SCALE GENOMIC DNA]</scope>
    <source>
        <strain evidence="2 3">Pla2</strain>
    </source>
</reference>
<feature type="transmembrane region" description="Helical" evidence="1">
    <location>
        <begin position="437"/>
        <end position="458"/>
    </location>
</feature>
<feature type="transmembrane region" description="Helical" evidence="1">
    <location>
        <begin position="16"/>
        <end position="36"/>
    </location>
</feature>